<feature type="region of interest" description="Disordered" evidence="1">
    <location>
        <begin position="167"/>
        <end position="191"/>
    </location>
</feature>
<evidence type="ECO:0000256" key="1">
    <source>
        <dbReference type="SAM" id="MobiDB-lite"/>
    </source>
</evidence>
<protein>
    <submittedName>
        <fullName evidence="2">Uncharacterized protein</fullName>
    </submittedName>
</protein>
<proteinExistence type="predicted"/>
<reference evidence="2 3" key="1">
    <citation type="submission" date="2024-02" db="EMBL/GenBank/DDBJ databases">
        <title>A draft genome for the cacao thread blight pathogen Marasmius crinis-equi.</title>
        <authorList>
            <person name="Cohen S.P."/>
            <person name="Baruah I.K."/>
            <person name="Amoako-Attah I."/>
            <person name="Bukari Y."/>
            <person name="Meinhardt L.W."/>
            <person name="Bailey B.A."/>
        </authorList>
    </citation>
    <scope>NUCLEOTIDE SEQUENCE [LARGE SCALE GENOMIC DNA]</scope>
    <source>
        <strain evidence="2 3">GH-76</strain>
    </source>
</reference>
<dbReference type="EMBL" id="JBAHYK010000130">
    <property type="protein sequence ID" value="KAL0577914.1"/>
    <property type="molecule type" value="Genomic_DNA"/>
</dbReference>
<feature type="compositionally biased region" description="Basic and acidic residues" evidence="1">
    <location>
        <begin position="285"/>
        <end position="295"/>
    </location>
</feature>
<feature type="compositionally biased region" description="Basic and acidic residues" evidence="1">
    <location>
        <begin position="108"/>
        <end position="120"/>
    </location>
</feature>
<feature type="compositionally biased region" description="Polar residues" evidence="1">
    <location>
        <begin position="456"/>
        <end position="472"/>
    </location>
</feature>
<feature type="compositionally biased region" description="Basic and acidic residues" evidence="1">
    <location>
        <begin position="374"/>
        <end position="389"/>
    </location>
</feature>
<gene>
    <name evidence="2" type="ORF">V5O48_004079</name>
</gene>
<comment type="caution">
    <text evidence="2">The sequence shown here is derived from an EMBL/GenBank/DDBJ whole genome shotgun (WGS) entry which is preliminary data.</text>
</comment>
<feature type="region of interest" description="Disordered" evidence="1">
    <location>
        <begin position="523"/>
        <end position="725"/>
    </location>
</feature>
<feature type="compositionally biased region" description="Basic and acidic residues" evidence="1">
    <location>
        <begin position="706"/>
        <end position="725"/>
    </location>
</feature>
<accession>A0ABR3FR29</accession>
<organism evidence="2 3">
    <name type="scientific">Marasmius crinis-equi</name>
    <dbReference type="NCBI Taxonomy" id="585013"/>
    <lineage>
        <taxon>Eukaryota</taxon>
        <taxon>Fungi</taxon>
        <taxon>Dikarya</taxon>
        <taxon>Basidiomycota</taxon>
        <taxon>Agaricomycotina</taxon>
        <taxon>Agaricomycetes</taxon>
        <taxon>Agaricomycetidae</taxon>
        <taxon>Agaricales</taxon>
        <taxon>Marasmiineae</taxon>
        <taxon>Marasmiaceae</taxon>
        <taxon>Marasmius</taxon>
    </lineage>
</organism>
<feature type="region of interest" description="Disordered" evidence="1">
    <location>
        <begin position="282"/>
        <end position="438"/>
    </location>
</feature>
<keyword evidence="3" id="KW-1185">Reference proteome</keyword>
<feature type="compositionally biased region" description="Basic residues" evidence="1">
    <location>
        <begin position="613"/>
        <end position="622"/>
    </location>
</feature>
<feature type="compositionally biased region" description="Low complexity" evidence="1">
    <location>
        <begin position="671"/>
        <end position="683"/>
    </location>
</feature>
<feature type="compositionally biased region" description="Polar residues" evidence="1">
    <location>
        <begin position="645"/>
        <end position="658"/>
    </location>
</feature>
<evidence type="ECO:0000313" key="3">
    <source>
        <dbReference type="Proteomes" id="UP001465976"/>
    </source>
</evidence>
<evidence type="ECO:0000313" key="2">
    <source>
        <dbReference type="EMBL" id="KAL0577914.1"/>
    </source>
</evidence>
<feature type="region of interest" description="Disordered" evidence="1">
    <location>
        <begin position="108"/>
        <end position="138"/>
    </location>
</feature>
<feature type="compositionally biased region" description="Polar residues" evidence="1">
    <location>
        <begin position="567"/>
        <end position="579"/>
    </location>
</feature>
<sequence length="725" mass="79895">MGLFKRILSLGSKKSKKKRPEIVHSAQVDEVGCPSRPQASTEEDTEVAVNLLLRSSSTRYAVVAEMDCTSLPPLPHPINNFLSTPSESTTSLESTNITRRGTYSVKVHPREQHTPRRKEAAVSQEDMTTSQALLREPDGDASQLIRLRRDPSVASLLDLYDEHGQLPAQAFSDSPEKRGRAQTKRSGSTLRQLLGHPSRTDVDATEGDISWAERYLGEGSSAASSMSSLALRTPDNFDYTFPETHNHLSHDNAQHEITLSSDNDLSSHLNPTISSMEVELSMDSQRSERIPDRVETLPYQNPDPKTPSRASQIFGFLTEKRRSHAPQDCDRSLPDPPSAFSSPSEAHLDGGKSPYMNQDSKTPMRASQIFSFLTERRRSRPPEDCERSLPDLPSVFSSPSDKDTSEGFPPSHFSSDHSVEITSSSSHIPATPIPITTLDTFGHHRTHAISYDPFESRSTPQQRPSSYVSSRAPSPLDVGPVSEKDSQDGSEPGVAQGDVSAAELTQVRKVKVIMTIPTKVIVTAPTPSNNPEHNRPPTRIPRGPRSLHKRRSSSSMKEKEYRPSLLDRSNSAASAQISDPFTPVISRPRKLQRSSSSNSMNCSDCLSGEQRKTDKHRKHRKPTPTGLREALQKENSLGLSVKNDVPSTPIRTNSSRSSLFRAVVTPSSFKPPAGMAPSPASSSELSPVGRQMMMEARNTKHRTRSKGSERDHGARKSSKRHVDVL</sequence>
<feature type="region of interest" description="Disordered" evidence="1">
    <location>
        <begin position="14"/>
        <end position="45"/>
    </location>
</feature>
<dbReference type="Proteomes" id="UP001465976">
    <property type="component" value="Unassembled WGS sequence"/>
</dbReference>
<feature type="region of interest" description="Disordered" evidence="1">
    <location>
        <begin position="450"/>
        <end position="500"/>
    </location>
</feature>
<name>A0ABR3FR29_9AGAR</name>
<feature type="compositionally biased region" description="Low complexity" evidence="1">
    <location>
        <begin position="594"/>
        <end position="607"/>
    </location>
</feature>